<dbReference type="InterPro" id="IPR019405">
    <property type="entry name" value="Lactonase_7-beta_prop"/>
</dbReference>
<dbReference type="RefSeq" id="WP_109215651.1">
    <property type="nucleotide sequence ID" value="NZ_CABMEW010000002.1"/>
</dbReference>
<name>A0A2V1JTE1_EUBRA</name>
<dbReference type="InterPro" id="IPR050282">
    <property type="entry name" value="Cycloisomerase_2"/>
</dbReference>
<evidence type="ECO:0000256" key="1">
    <source>
        <dbReference type="ARBA" id="ARBA00005564"/>
    </source>
</evidence>
<sequence length="352" mass="39872">MAKDRYVAYVGTYTHGSSVGIHIFDVDAEKGKMTERKVVPINNPSDLIVSTSGKFLYSIADEGVQSFRILEDGDLEPINSVWTGGMRGCYLEVDEQDRYLFVAGYHDGRITMMNLNEDGSIGEIADGIFHKGIGVNITDRSSMPHVTCVKVTPDQQCVCAVDSGLDQVKIYRIDREHNKLELEDILRCELDSGPKMLRYDRQHKYAYVLCEIDNVIEVYEVGERDDDVDPFKLIQRISTIEPGEKQRAAASGIEFSPDGNHLFVTNAGINTAIIYDVDKETGVLTPFFHCKTSGDYPKALAVMPDNKHFIILSHETNEMFTYNMNYENRYFLQDSKPIKIEQPNCIFIHKLQ</sequence>
<proteinExistence type="inferred from homology"/>
<evidence type="ECO:0000313" key="2">
    <source>
        <dbReference type="EMBL" id="PWE86653.1"/>
    </source>
</evidence>
<keyword evidence="3" id="KW-1185">Reference proteome</keyword>
<comment type="caution">
    <text evidence="2">The sequence shown here is derived from an EMBL/GenBank/DDBJ whole genome shotgun (WGS) entry which is preliminary data.</text>
</comment>
<dbReference type="PANTHER" id="PTHR30344">
    <property type="entry name" value="6-PHOSPHOGLUCONOLACTONASE-RELATED"/>
    <property type="match status" value="1"/>
</dbReference>
<organism evidence="2 3">
    <name type="scientific">Eubacterium ramulus</name>
    <dbReference type="NCBI Taxonomy" id="39490"/>
    <lineage>
        <taxon>Bacteria</taxon>
        <taxon>Bacillati</taxon>
        <taxon>Bacillota</taxon>
        <taxon>Clostridia</taxon>
        <taxon>Eubacteriales</taxon>
        <taxon>Eubacteriaceae</taxon>
        <taxon>Eubacterium</taxon>
    </lineage>
</organism>
<gene>
    <name evidence="2" type="ORF">LG34_08570</name>
</gene>
<dbReference type="EMBL" id="JRFU01000092">
    <property type="protein sequence ID" value="PWE86653.1"/>
    <property type="molecule type" value="Genomic_DNA"/>
</dbReference>
<dbReference type="SUPFAM" id="SSF75011">
    <property type="entry name" value="3-carboxy-cis,cis-mucoante lactonizing enzyme"/>
    <property type="match status" value="1"/>
</dbReference>
<dbReference type="InterPro" id="IPR015943">
    <property type="entry name" value="WD40/YVTN_repeat-like_dom_sf"/>
</dbReference>
<evidence type="ECO:0000313" key="3">
    <source>
        <dbReference type="Proteomes" id="UP000245288"/>
    </source>
</evidence>
<dbReference type="GO" id="GO:0005829">
    <property type="term" value="C:cytosol"/>
    <property type="evidence" value="ECO:0007669"/>
    <property type="project" value="TreeGrafter"/>
</dbReference>
<dbReference type="Gene3D" id="2.130.10.10">
    <property type="entry name" value="YVTN repeat-like/Quinoprotein amine dehydrogenase"/>
    <property type="match status" value="1"/>
</dbReference>
<comment type="similarity">
    <text evidence="1">Belongs to the cycloisomerase 2 family.</text>
</comment>
<dbReference type="AlphaFoldDB" id="A0A2V1JTE1"/>
<dbReference type="PANTHER" id="PTHR30344:SF1">
    <property type="entry name" value="6-PHOSPHOGLUCONOLACTONASE"/>
    <property type="match status" value="1"/>
</dbReference>
<dbReference type="OrthoDB" id="9790815at2"/>
<dbReference type="GO" id="GO:0017057">
    <property type="term" value="F:6-phosphogluconolactonase activity"/>
    <property type="evidence" value="ECO:0007669"/>
    <property type="project" value="TreeGrafter"/>
</dbReference>
<reference evidence="2 3" key="1">
    <citation type="submission" date="2014-09" db="EMBL/GenBank/DDBJ databases">
        <title>Butyrate-producing bacteria isolated from human gut.</title>
        <authorList>
            <person name="Zhang Q."/>
            <person name="Zhao L."/>
        </authorList>
    </citation>
    <scope>NUCLEOTIDE SEQUENCE [LARGE SCALE GENOMIC DNA]</scope>
    <source>
        <strain evidence="2 3">21</strain>
    </source>
</reference>
<dbReference type="Proteomes" id="UP000245288">
    <property type="component" value="Unassembled WGS sequence"/>
</dbReference>
<dbReference type="Pfam" id="PF10282">
    <property type="entry name" value="Lactonase"/>
    <property type="match status" value="1"/>
</dbReference>
<protein>
    <submittedName>
        <fullName evidence="2">6-phosphogluconolactonase</fullName>
    </submittedName>
</protein>
<accession>A0A2V1JTE1</accession>